<dbReference type="PANTHER" id="PTHR30146:SF109">
    <property type="entry name" value="HTH-TYPE TRANSCRIPTIONAL REGULATOR GALS"/>
    <property type="match status" value="1"/>
</dbReference>
<keyword evidence="7" id="KW-1185">Reference proteome</keyword>
<dbReference type="AlphaFoldDB" id="A0A1J0VUD9"/>
<dbReference type="Gene3D" id="3.40.50.2300">
    <property type="match status" value="1"/>
</dbReference>
<accession>A0A1J0VUD9</accession>
<reference evidence="6" key="1">
    <citation type="submission" date="2016-11" db="EMBL/GenBank/DDBJ databases">
        <authorList>
            <person name="Jaros S."/>
            <person name="Januszkiewicz K."/>
            <person name="Wedrychowicz H."/>
        </authorList>
    </citation>
    <scope>NUCLEOTIDE SEQUENCE [LARGE SCALE GENOMIC DNA]</scope>
    <source>
        <strain evidence="6">Y48</strain>
    </source>
</reference>
<evidence type="ECO:0000313" key="6">
    <source>
        <dbReference type="EMBL" id="APE35559.1"/>
    </source>
</evidence>
<evidence type="ECO:0000256" key="4">
    <source>
        <dbReference type="SAM" id="MobiDB-lite"/>
    </source>
</evidence>
<dbReference type="Pfam" id="PF13377">
    <property type="entry name" value="Peripla_BP_3"/>
    <property type="match status" value="1"/>
</dbReference>
<dbReference type="SUPFAM" id="SSF53822">
    <property type="entry name" value="Periplasmic binding protein-like I"/>
    <property type="match status" value="1"/>
</dbReference>
<keyword evidence="3" id="KW-0804">Transcription</keyword>
<evidence type="ECO:0000313" key="7">
    <source>
        <dbReference type="Proteomes" id="UP000183810"/>
    </source>
</evidence>
<dbReference type="InterPro" id="IPR000843">
    <property type="entry name" value="HTH_LacI"/>
</dbReference>
<dbReference type="GO" id="GO:0003700">
    <property type="term" value="F:DNA-binding transcription factor activity"/>
    <property type="evidence" value="ECO:0007669"/>
    <property type="project" value="TreeGrafter"/>
</dbReference>
<keyword evidence="1" id="KW-0805">Transcription regulation</keyword>
<dbReference type="SUPFAM" id="SSF47413">
    <property type="entry name" value="lambda repressor-like DNA-binding domains"/>
    <property type="match status" value="1"/>
</dbReference>
<dbReference type="KEGG" id="nsl:BOX37_18180"/>
<dbReference type="OrthoDB" id="37081at2"/>
<name>A0A1J0VUD9_9NOCA</name>
<gene>
    <name evidence="6" type="ORF">BOX37_18180</name>
</gene>
<feature type="region of interest" description="Disordered" evidence="4">
    <location>
        <begin position="1"/>
        <end position="20"/>
    </location>
</feature>
<dbReference type="Gene3D" id="1.10.260.40">
    <property type="entry name" value="lambda repressor-like DNA-binding domains"/>
    <property type="match status" value="1"/>
</dbReference>
<keyword evidence="2" id="KW-0238">DNA-binding</keyword>
<dbReference type="InterPro" id="IPR028082">
    <property type="entry name" value="Peripla_BP_I"/>
</dbReference>
<dbReference type="InterPro" id="IPR010982">
    <property type="entry name" value="Lambda_DNA-bd_dom_sf"/>
</dbReference>
<dbReference type="Proteomes" id="UP000183810">
    <property type="component" value="Chromosome"/>
</dbReference>
<feature type="domain" description="HTH lacI-type" evidence="5">
    <location>
        <begin position="17"/>
        <end position="73"/>
    </location>
</feature>
<sequence length="333" mass="34554">MAAPDRDATSAGKSTRPTHADVARLANVSTATVSYVLNNSAGKRISPRTREAVYSAAGQLGYRPNAAARNLARGGSGVVLSVLPRVAVGDMPIQAGSLMATALARHGLLQVQIFETEDYQQVIDAIDNLDPIAVLSLFPLSSDARGKVNAAKVPLIEIGLLPALGDPLLTVGVLRVGHLVARGHRKIAFGHTGDATWRALGDYWLRGIIDAARAHDLPPITVDEVTTSNAADVVTGWVRDGVTAVCAQSDEIAGMVLHGLREAGLRCPHDLAVLGIDANPMGALCDPPLTTVQFNPAAVADAAVAAVLTELGYPAPPAPSPTDVAHLVVRAST</sequence>
<dbReference type="PROSITE" id="PS50932">
    <property type="entry name" value="HTH_LACI_2"/>
    <property type="match status" value="1"/>
</dbReference>
<evidence type="ECO:0000256" key="2">
    <source>
        <dbReference type="ARBA" id="ARBA00023125"/>
    </source>
</evidence>
<dbReference type="EMBL" id="CP018082">
    <property type="protein sequence ID" value="APE35559.1"/>
    <property type="molecule type" value="Genomic_DNA"/>
</dbReference>
<dbReference type="Pfam" id="PF00356">
    <property type="entry name" value="LacI"/>
    <property type="match status" value="1"/>
</dbReference>
<dbReference type="CDD" id="cd01392">
    <property type="entry name" value="HTH_LacI"/>
    <property type="match status" value="1"/>
</dbReference>
<evidence type="ECO:0000256" key="1">
    <source>
        <dbReference type="ARBA" id="ARBA00023015"/>
    </source>
</evidence>
<organism evidence="6 7">
    <name type="scientific">Nocardia mangyaensis</name>
    <dbReference type="NCBI Taxonomy" id="2213200"/>
    <lineage>
        <taxon>Bacteria</taxon>
        <taxon>Bacillati</taxon>
        <taxon>Actinomycetota</taxon>
        <taxon>Actinomycetes</taxon>
        <taxon>Mycobacteriales</taxon>
        <taxon>Nocardiaceae</taxon>
        <taxon>Nocardia</taxon>
    </lineage>
</organism>
<dbReference type="RefSeq" id="WP_071928746.1">
    <property type="nucleotide sequence ID" value="NZ_CP018082.1"/>
</dbReference>
<evidence type="ECO:0000256" key="3">
    <source>
        <dbReference type="ARBA" id="ARBA00023163"/>
    </source>
</evidence>
<proteinExistence type="predicted"/>
<dbReference type="SMART" id="SM00354">
    <property type="entry name" value="HTH_LACI"/>
    <property type="match status" value="1"/>
</dbReference>
<dbReference type="InterPro" id="IPR046335">
    <property type="entry name" value="LacI/GalR-like_sensor"/>
</dbReference>
<dbReference type="GO" id="GO:0000976">
    <property type="term" value="F:transcription cis-regulatory region binding"/>
    <property type="evidence" value="ECO:0007669"/>
    <property type="project" value="TreeGrafter"/>
</dbReference>
<dbReference type="CDD" id="cd06267">
    <property type="entry name" value="PBP1_LacI_sugar_binding-like"/>
    <property type="match status" value="1"/>
</dbReference>
<dbReference type="PANTHER" id="PTHR30146">
    <property type="entry name" value="LACI-RELATED TRANSCRIPTIONAL REPRESSOR"/>
    <property type="match status" value="1"/>
</dbReference>
<protein>
    <submittedName>
        <fullName evidence="6">LacI family transcriptional regulator</fullName>
    </submittedName>
</protein>
<evidence type="ECO:0000259" key="5">
    <source>
        <dbReference type="PROSITE" id="PS50932"/>
    </source>
</evidence>